<dbReference type="InterPro" id="IPR011050">
    <property type="entry name" value="Pectin_lyase_fold/virulence"/>
</dbReference>
<evidence type="ECO:0000256" key="1">
    <source>
        <dbReference type="SAM" id="Phobius"/>
    </source>
</evidence>
<dbReference type="InParanoid" id="D1C620"/>
<accession>D1C620</accession>
<feature type="domain" description="Putative Flp pilus-assembly TadG-like N-terminal" evidence="2">
    <location>
        <begin position="12"/>
        <end position="57"/>
    </location>
</feature>
<sequence>MPTTCQHTAHRGQILVIFAAATVLLIAFLAAAVDVGYLLSQRRGVQNAADAAALAVAHAVHSGVTNTATLEQIAAYYVEENGYDATPEITFSPDMKQVRVTVNAEVPKFFVGLVYPGDWKVGARAAASLEPVPFDAALLALNPSSGGIKTSGNTGIEVTGGSVMSNYTIETSGSTSIIADQQVNANDGFRESGASRIEGGMGTNPYAPEVPDPLKDKIQPPTMPPFPNNPVPNVGGSPQQCMEYPQPWGVNIYTVPAGTYSGGGGNCLTIQNVQSGNTLEFAHGNYRFNNGAGISIGGGNNGPIVLRGGNYTFNGGPGISVGGSTPDFRMERGNYAFLNGARLSIGGSANGNVLGGGTFYFSGAGSGILPGGSNSVTLNPGTYIFDGGHGMVFSGSSHLTFNPGHYEFWFRNGANLSFSGSSTIRLNGDVYVKMYFYDGSSLLTSGSTHFNLPSGEYYFGGNPPRDTCKLENSGSTWIGGRNIFLFFGPGCYLHTSGSAAFAFTAPTTSIYPGYHPGVFMYAHPDNTETFQWNGTTSMLSEGTVYLPSAKLTMGGASNGKVLRGQIIVNSMQTGGSTRLGLEYQQYVDTSIPAVFLIE</sequence>
<protein>
    <recommendedName>
        <fullName evidence="2">Putative Flp pilus-assembly TadG-like N-terminal domain-containing protein</fullName>
    </recommendedName>
</protein>
<reference evidence="4" key="1">
    <citation type="submission" date="2009-11" db="EMBL/GenBank/DDBJ databases">
        <title>The complete chromosome 1 of Sphaerobacter thermophilus DSM 20745.</title>
        <authorList>
            <person name="Lucas S."/>
            <person name="Copeland A."/>
            <person name="Lapidus A."/>
            <person name="Glavina del Rio T."/>
            <person name="Dalin E."/>
            <person name="Tice H."/>
            <person name="Bruce D."/>
            <person name="Goodwin L."/>
            <person name="Pitluck S."/>
            <person name="Kyrpides N."/>
            <person name="Mavromatis K."/>
            <person name="Ivanova N."/>
            <person name="Mikhailova N."/>
            <person name="LaButti K.M."/>
            <person name="Clum A."/>
            <person name="Sun H.I."/>
            <person name="Brettin T."/>
            <person name="Detter J.C."/>
            <person name="Han C."/>
            <person name="Larimer F."/>
            <person name="Land M."/>
            <person name="Hauser L."/>
            <person name="Markowitz V."/>
            <person name="Cheng J.F."/>
            <person name="Hugenholtz P."/>
            <person name="Woyke T."/>
            <person name="Wu D."/>
            <person name="Steenblock K."/>
            <person name="Schneider S."/>
            <person name="Pukall R."/>
            <person name="Goeker M."/>
            <person name="Klenk H.P."/>
            <person name="Eisen J.A."/>
        </authorList>
    </citation>
    <scope>NUCLEOTIDE SEQUENCE [LARGE SCALE GENOMIC DNA]</scope>
    <source>
        <strain evidence="4">ATCC 49802 / DSM 20745 / S 6022</strain>
    </source>
</reference>
<dbReference type="RefSeq" id="WP_012870606.1">
    <property type="nucleotide sequence ID" value="NC_013523.1"/>
</dbReference>
<dbReference type="eggNOG" id="COG4961">
    <property type="taxonomic scope" value="Bacteria"/>
</dbReference>
<keyword evidence="4" id="KW-1185">Reference proteome</keyword>
<dbReference type="SUPFAM" id="SSF51126">
    <property type="entry name" value="Pectin lyase-like"/>
    <property type="match status" value="1"/>
</dbReference>
<name>D1C620_SPHTD</name>
<dbReference type="InterPro" id="IPR028087">
    <property type="entry name" value="Tad_N"/>
</dbReference>
<organism evidence="3 4">
    <name type="scientific">Sphaerobacter thermophilus (strain ATCC 49802 / DSM 20745 / KCCM 41009 / NCIMB 13125 / S 6022)</name>
    <dbReference type="NCBI Taxonomy" id="479434"/>
    <lineage>
        <taxon>Bacteria</taxon>
        <taxon>Pseudomonadati</taxon>
        <taxon>Thermomicrobiota</taxon>
        <taxon>Thermomicrobia</taxon>
        <taxon>Sphaerobacterales</taxon>
        <taxon>Sphaerobacterineae</taxon>
        <taxon>Sphaerobacteraceae</taxon>
        <taxon>Sphaerobacter</taxon>
    </lineage>
</organism>
<evidence type="ECO:0000313" key="3">
    <source>
        <dbReference type="EMBL" id="ACZ37558.1"/>
    </source>
</evidence>
<dbReference type="STRING" id="479434.Sthe_0119"/>
<dbReference type="Proteomes" id="UP000002027">
    <property type="component" value="Chromosome 1"/>
</dbReference>
<dbReference type="Pfam" id="PF13400">
    <property type="entry name" value="Tad"/>
    <property type="match status" value="1"/>
</dbReference>
<dbReference type="HOGENOM" id="CLU_498679_0_0_0"/>
<keyword evidence="1" id="KW-0472">Membrane</keyword>
<dbReference type="AlphaFoldDB" id="D1C620"/>
<feature type="transmembrane region" description="Helical" evidence="1">
    <location>
        <begin position="12"/>
        <end position="33"/>
    </location>
</feature>
<proteinExistence type="predicted"/>
<keyword evidence="1" id="KW-1133">Transmembrane helix</keyword>
<dbReference type="KEGG" id="sti:Sthe_0119"/>
<dbReference type="OrthoDB" id="7210116at2"/>
<dbReference type="EMBL" id="CP001823">
    <property type="protein sequence ID" value="ACZ37558.1"/>
    <property type="molecule type" value="Genomic_DNA"/>
</dbReference>
<gene>
    <name evidence="3" type="ordered locus">Sthe_0119</name>
</gene>
<keyword evidence="1" id="KW-0812">Transmembrane</keyword>
<evidence type="ECO:0000259" key="2">
    <source>
        <dbReference type="Pfam" id="PF13400"/>
    </source>
</evidence>
<reference evidence="3 4" key="2">
    <citation type="journal article" date="2010" name="Stand. Genomic Sci.">
        <title>Complete genome sequence of Desulfohalobium retbaense type strain (HR(100)).</title>
        <authorList>
            <person name="Spring S."/>
            <person name="Nolan M."/>
            <person name="Lapidus A."/>
            <person name="Glavina Del Rio T."/>
            <person name="Copeland A."/>
            <person name="Tice H."/>
            <person name="Cheng J.F."/>
            <person name="Lucas S."/>
            <person name="Land M."/>
            <person name="Chen F."/>
            <person name="Bruce D."/>
            <person name="Goodwin L."/>
            <person name="Pitluck S."/>
            <person name="Ivanova N."/>
            <person name="Mavromatis K."/>
            <person name="Mikhailova N."/>
            <person name="Pati A."/>
            <person name="Chen A."/>
            <person name="Palaniappan K."/>
            <person name="Hauser L."/>
            <person name="Chang Y.J."/>
            <person name="Jeffries C.D."/>
            <person name="Munk C."/>
            <person name="Kiss H."/>
            <person name="Chain P."/>
            <person name="Han C."/>
            <person name="Brettin T."/>
            <person name="Detter J.C."/>
            <person name="Schuler E."/>
            <person name="Goker M."/>
            <person name="Rohde M."/>
            <person name="Bristow J."/>
            <person name="Eisen J.A."/>
            <person name="Markowitz V."/>
            <person name="Hugenholtz P."/>
            <person name="Kyrpides N.C."/>
            <person name="Klenk H.P."/>
        </authorList>
    </citation>
    <scope>NUCLEOTIDE SEQUENCE [LARGE SCALE GENOMIC DNA]</scope>
    <source>
        <strain evidence="4">ATCC 49802 / DSM 20745 / S 6022</strain>
    </source>
</reference>
<evidence type="ECO:0000313" key="4">
    <source>
        <dbReference type="Proteomes" id="UP000002027"/>
    </source>
</evidence>